<evidence type="ECO:0000256" key="1">
    <source>
        <dbReference type="SAM" id="MobiDB-lite"/>
    </source>
</evidence>
<protein>
    <submittedName>
        <fullName evidence="3">Uncharacterized protein</fullName>
    </submittedName>
</protein>
<feature type="region of interest" description="Disordered" evidence="1">
    <location>
        <begin position="112"/>
        <end position="139"/>
    </location>
</feature>
<keyword evidence="2" id="KW-0732">Signal</keyword>
<feature type="compositionally biased region" description="Polar residues" evidence="1">
    <location>
        <begin position="116"/>
        <end position="126"/>
    </location>
</feature>
<proteinExistence type="predicted"/>
<feature type="signal peptide" evidence="2">
    <location>
        <begin position="1"/>
        <end position="22"/>
    </location>
</feature>
<sequence length="213" mass="21652">MGLLNSCVIFLTLLAWIHLVYSTVSCPSGDTPGTIKNGSTCSQLIATTNYECYNATIETSCCASCNTIATGISGCQYGDRVDSCALGACPFYSPGECCFTCRVTTTIETITTTMTPSPAGNTTNSLSQSPSVATTTPSTALNNTTSSFIQSVSTATTTITSSTAENNITSFASQSSASESTSAGVIAGSVVGSLAGTGLIAGATYAGVQFFKR</sequence>
<dbReference type="Proteomes" id="UP001634394">
    <property type="component" value="Unassembled WGS sequence"/>
</dbReference>
<dbReference type="AlphaFoldDB" id="A0ABD3V2N6"/>
<evidence type="ECO:0000313" key="4">
    <source>
        <dbReference type="Proteomes" id="UP001634394"/>
    </source>
</evidence>
<evidence type="ECO:0000313" key="3">
    <source>
        <dbReference type="EMBL" id="KAL3855919.1"/>
    </source>
</evidence>
<feature type="compositionally biased region" description="Low complexity" evidence="1">
    <location>
        <begin position="127"/>
        <end position="139"/>
    </location>
</feature>
<comment type="caution">
    <text evidence="3">The sequence shown here is derived from an EMBL/GenBank/DDBJ whole genome shotgun (WGS) entry which is preliminary data.</text>
</comment>
<dbReference type="EMBL" id="JBJQND010000014">
    <property type="protein sequence ID" value="KAL3855919.1"/>
    <property type="molecule type" value="Genomic_DNA"/>
</dbReference>
<feature type="chain" id="PRO_5044797362" evidence="2">
    <location>
        <begin position="23"/>
        <end position="213"/>
    </location>
</feature>
<accession>A0ABD3V2N6</accession>
<organism evidence="3 4">
    <name type="scientific">Sinanodonta woodiana</name>
    <name type="common">Chinese pond mussel</name>
    <name type="synonym">Anodonta woodiana</name>
    <dbReference type="NCBI Taxonomy" id="1069815"/>
    <lineage>
        <taxon>Eukaryota</taxon>
        <taxon>Metazoa</taxon>
        <taxon>Spiralia</taxon>
        <taxon>Lophotrochozoa</taxon>
        <taxon>Mollusca</taxon>
        <taxon>Bivalvia</taxon>
        <taxon>Autobranchia</taxon>
        <taxon>Heteroconchia</taxon>
        <taxon>Palaeoheterodonta</taxon>
        <taxon>Unionida</taxon>
        <taxon>Unionoidea</taxon>
        <taxon>Unionidae</taxon>
        <taxon>Unioninae</taxon>
        <taxon>Sinanodonta</taxon>
    </lineage>
</organism>
<evidence type="ECO:0000256" key="2">
    <source>
        <dbReference type="SAM" id="SignalP"/>
    </source>
</evidence>
<name>A0ABD3V2N6_SINWO</name>
<gene>
    <name evidence="3" type="ORF">ACJMK2_015116</name>
</gene>
<keyword evidence="4" id="KW-1185">Reference proteome</keyword>
<reference evidence="3 4" key="1">
    <citation type="submission" date="2024-11" db="EMBL/GenBank/DDBJ databases">
        <title>Chromosome-level genome assembly of the freshwater bivalve Anodonta woodiana.</title>
        <authorList>
            <person name="Chen X."/>
        </authorList>
    </citation>
    <scope>NUCLEOTIDE SEQUENCE [LARGE SCALE GENOMIC DNA]</scope>
    <source>
        <strain evidence="3">MN2024</strain>
        <tissue evidence="3">Gills</tissue>
    </source>
</reference>